<sequence length="68" mass="7609">MPTFTIRTTEVWVRDVEIEAATPQGALQKYKAWNNGKLKIDPEPVQEFDFSRNLSSPAVVSKEGISDA</sequence>
<dbReference type="EMBL" id="NJBO01000015">
    <property type="protein sequence ID" value="TKJ40958.1"/>
    <property type="molecule type" value="Genomic_DNA"/>
</dbReference>
<accession>A0A532V1B2</accession>
<gene>
    <name evidence="1" type="ORF">CEE36_08815</name>
</gene>
<dbReference type="AlphaFoldDB" id="A0A532V1B2"/>
<name>A0A532V1B2_UNCT6</name>
<dbReference type="Proteomes" id="UP000317778">
    <property type="component" value="Unassembled WGS sequence"/>
</dbReference>
<protein>
    <submittedName>
        <fullName evidence="1">Uncharacterized protein</fullName>
    </submittedName>
</protein>
<evidence type="ECO:0000313" key="1">
    <source>
        <dbReference type="EMBL" id="TKJ40958.1"/>
    </source>
</evidence>
<evidence type="ECO:0000313" key="2">
    <source>
        <dbReference type="Proteomes" id="UP000317778"/>
    </source>
</evidence>
<proteinExistence type="predicted"/>
<reference evidence="1 2" key="1">
    <citation type="submission" date="2017-06" db="EMBL/GenBank/DDBJ databases">
        <title>Novel microbial phyla capable of carbon fixation and sulfur reduction in deep-sea sediments.</title>
        <authorList>
            <person name="Huang J."/>
            <person name="Baker B."/>
            <person name="Wang Y."/>
        </authorList>
    </citation>
    <scope>NUCLEOTIDE SEQUENCE [LARGE SCALE GENOMIC DNA]</scope>
    <source>
        <strain evidence="1">B3_TA06</strain>
    </source>
</reference>
<organism evidence="1 2">
    <name type="scientific">candidate division TA06 bacterium B3_TA06</name>
    <dbReference type="NCBI Taxonomy" id="2012487"/>
    <lineage>
        <taxon>Bacteria</taxon>
        <taxon>Bacteria division TA06</taxon>
    </lineage>
</organism>
<comment type="caution">
    <text evidence="1">The sequence shown here is derived from an EMBL/GenBank/DDBJ whole genome shotgun (WGS) entry which is preliminary data.</text>
</comment>